<dbReference type="PROSITE" id="PS51257">
    <property type="entry name" value="PROKAR_LIPOPROTEIN"/>
    <property type="match status" value="1"/>
</dbReference>
<protein>
    <submittedName>
        <fullName evidence="1">Uncharacterized protein</fullName>
    </submittedName>
</protein>
<organism evidence="1 2">
    <name type="scientific">Flavobacterium xinjiangense</name>
    <dbReference type="NCBI Taxonomy" id="178356"/>
    <lineage>
        <taxon>Bacteria</taxon>
        <taxon>Pseudomonadati</taxon>
        <taxon>Bacteroidota</taxon>
        <taxon>Flavobacteriia</taxon>
        <taxon>Flavobacteriales</taxon>
        <taxon>Flavobacteriaceae</taxon>
        <taxon>Flavobacterium</taxon>
    </lineage>
</organism>
<evidence type="ECO:0000313" key="1">
    <source>
        <dbReference type="EMBL" id="SHM98371.1"/>
    </source>
</evidence>
<keyword evidence="2" id="KW-1185">Reference proteome</keyword>
<dbReference type="Proteomes" id="UP000184092">
    <property type="component" value="Unassembled WGS sequence"/>
</dbReference>
<dbReference type="EMBL" id="FRCL01000010">
    <property type="protein sequence ID" value="SHM98371.1"/>
    <property type="molecule type" value="Genomic_DNA"/>
</dbReference>
<sequence>MKRKLFILGLISFLTYSCSTDEGEILQGEKSVAKINSQYDVKNLTNEMTIDSIKISSLEVDITDGEPSNPIPPRN</sequence>
<name>A0A1M7N4A7_9FLAO</name>
<dbReference type="AlphaFoldDB" id="A0A1M7N4A7"/>
<accession>A0A1M7N4A7</accession>
<reference evidence="2" key="1">
    <citation type="submission" date="2016-11" db="EMBL/GenBank/DDBJ databases">
        <authorList>
            <person name="Varghese N."/>
            <person name="Submissions S."/>
        </authorList>
    </citation>
    <scope>NUCLEOTIDE SEQUENCE [LARGE SCALE GENOMIC DNA]</scope>
    <source>
        <strain evidence="2">CGMCC 1.2749</strain>
    </source>
</reference>
<gene>
    <name evidence="1" type="ORF">SAMN05216269_1102</name>
</gene>
<dbReference type="OrthoDB" id="1376297at2"/>
<evidence type="ECO:0000313" key="2">
    <source>
        <dbReference type="Proteomes" id="UP000184092"/>
    </source>
</evidence>
<dbReference type="RefSeq" id="WP_073209796.1">
    <property type="nucleotide sequence ID" value="NZ_FRCL01000010.1"/>
</dbReference>
<proteinExistence type="predicted"/>
<dbReference type="STRING" id="178356.SAMN05216269_1102"/>